<evidence type="ECO:0000256" key="5">
    <source>
        <dbReference type="ARBA" id="ARBA00016689"/>
    </source>
</evidence>
<dbReference type="InterPro" id="IPR008806">
    <property type="entry name" value="RNA_pol_III_Rpc82_C"/>
</dbReference>
<keyword evidence="8 9" id="KW-0539">Nucleus</keyword>
<dbReference type="Pfam" id="PF05645">
    <property type="entry name" value="RNA_pol_Rpc82"/>
    <property type="match status" value="1"/>
</dbReference>
<dbReference type="InterPro" id="IPR055207">
    <property type="entry name" value="POLR3C_WHD"/>
</dbReference>
<dbReference type="InterPro" id="IPR036390">
    <property type="entry name" value="WH_DNA-bd_sf"/>
</dbReference>
<dbReference type="InterPro" id="IPR013197">
    <property type="entry name" value="RNA_pol_III_RPC82-rel_HTH"/>
</dbReference>
<comment type="similarity">
    <text evidence="2">Belongs to the RNA polymerase beta chain family.</text>
</comment>
<feature type="region of interest" description="Disordered" evidence="11">
    <location>
        <begin position="183"/>
        <end position="218"/>
    </location>
</feature>
<dbReference type="OrthoDB" id="272392at2759"/>
<dbReference type="FunFam" id="1.10.10.10:FF:000199">
    <property type="entry name" value="DNA-directed RNA polymerase III subunit RPC3"/>
    <property type="match status" value="1"/>
</dbReference>
<dbReference type="STRING" id="50429.A0A2B4T2I7"/>
<reference evidence="16" key="1">
    <citation type="journal article" date="2017" name="bioRxiv">
        <title>Comparative analysis of the genomes of Stylophora pistillata and Acropora digitifera provides evidence for extensive differences between species of corals.</title>
        <authorList>
            <person name="Voolstra C.R."/>
            <person name="Li Y."/>
            <person name="Liew Y.J."/>
            <person name="Baumgarten S."/>
            <person name="Zoccola D."/>
            <person name="Flot J.-F."/>
            <person name="Tambutte S."/>
            <person name="Allemand D."/>
            <person name="Aranda M."/>
        </authorList>
    </citation>
    <scope>NUCLEOTIDE SEQUENCE [LARGE SCALE GENOMIC DNA]</scope>
</reference>
<dbReference type="GO" id="GO:0006351">
    <property type="term" value="P:DNA-templated transcription"/>
    <property type="evidence" value="ECO:0007669"/>
    <property type="project" value="InterPro"/>
</dbReference>
<feature type="domain" description="RNA polymerase III Rpc82 C -terminal" evidence="12">
    <location>
        <begin position="145"/>
        <end position="338"/>
    </location>
</feature>
<sequence length="527" mass="60273">MSVQQKRTASYILREHYGEIVEKVGTFCIAKGPRPLKDIIRDTKLPRDQVQKALCCLIQHHFVTFEVNKRNVTLYSALISNILFRLRAPRYIYCVKSIFGYTGELIIDEIFQHGSAIMSTVVDKVARHLEEDNLDSDEDEIQVCFANLVKNHFLQRLKPTRNEEQSMGNSSYNDDDLYALPPGMNLQGHGSKRKRSIADEGQTTKRQKTGASYTASAKGSELSDDGILWQVNFARFHQHFIDENIVTVVTKKVDKFAGEIVKTMLKLSELARDPLSPTLQTVSLHEISQNLSVTPKMEKAQIVQYLSLLTDEKDNLVSKTGESGGGMYCINMQKCVDTLCQNVIESIVQERFGSRCFRIFRLLLLKKHMEQKQIGELAMIPSKDVKELLYKLFAERFIALQEIPRASDYAPSRTVYLFSVNLPQVSRMLLEKSYQALGNLMSRRETELHEHRRLIEKKERVEATINTLKAQHGEETSEEAIAELQELIIPAEQEQLKKLKLTLAKLDQSELQVDETIFILSQYISSH</sequence>
<evidence type="ECO:0000313" key="16">
    <source>
        <dbReference type="Proteomes" id="UP000225706"/>
    </source>
</evidence>
<keyword evidence="7 9" id="KW-0804">Transcription</keyword>
<dbReference type="EMBL" id="LSMT01000001">
    <property type="protein sequence ID" value="PFX34998.1"/>
    <property type="molecule type" value="Genomic_DNA"/>
</dbReference>
<evidence type="ECO:0000256" key="4">
    <source>
        <dbReference type="ARBA" id="ARBA00011206"/>
    </source>
</evidence>
<evidence type="ECO:0000256" key="10">
    <source>
        <dbReference type="SAM" id="Coils"/>
    </source>
</evidence>
<evidence type="ECO:0000256" key="3">
    <source>
        <dbReference type="ARBA" id="ARBA00007206"/>
    </source>
</evidence>
<dbReference type="Proteomes" id="UP000225706">
    <property type="component" value="Unassembled WGS sequence"/>
</dbReference>
<evidence type="ECO:0000259" key="14">
    <source>
        <dbReference type="Pfam" id="PF22536"/>
    </source>
</evidence>
<evidence type="ECO:0000256" key="8">
    <source>
        <dbReference type="ARBA" id="ARBA00023242"/>
    </source>
</evidence>
<dbReference type="AlphaFoldDB" id="A0A2B4T2I7"/>
<dbReference type="Pfam" id="PF20912">
    <property type="entry name" value="RPC3_helical"/>
    <property type="match status" value="1"/>
</dbReference>
<dbReference type="PANTHER" id="PTHR12949">
    <property type="entry name" value="RNA POLYMERASE III DNA DIRECTED -RELATED"/>
    <property type="match status" value="1"/>
</dbReference>
<dbReference type="Pfam" id="PF22536">
    <property type="entry name" value="WHD_POLR3C"/>
    <property type="match status" value="1"/>
</dbReference>
<evidence type="ECO:0000256" key="9">
    <source>
        <dbReference type="RuleBase" id="RU367076"/>
    </source>
</evidence>
<evidence type="ECO:0000256" key="11">
    <source>
        <dbReference type="SAM" id="MobiDB-lite"/>
    </source>
</evidence>
<comment type="similarity">
    <text evidence="3 9">Belongs to the eukaryotic RPC3/POLR3C RNA polymerase subunit family.</text>
</comment>
<comment type="subunit">
    <text evidence="4 9">Component of the RNA polymerase III (Pol III) complex consisting of 17 subunits.</text>
</comment>
<evidence type="ECO:0000259" key="13">
    <source>
        <dbReference type="Pfam" id="PF08221"/>
    </source>
</evidence>
<evidence type="ECO:0000256" key="1">
    <source>
        <dbReference type="ARBA" id="ARBA00004123"/>
    </source>
</evidence>
<feature type="domain" description="DNA-directed RNA polymerase III subunit RPC3 winged-helix" evidence="14">
    <location>
        <begin position="344"/>
        <end position="420"/>
    </location>
</feature>
<dbReference type="FunFam" id="1.10.10.10:FF:000218">
    <property type="entry name" value="DNA-directed RNA polymerase III subunit RPC3"/>
    <property type="match status" value="1"/>
</dbReference>
<evidence type="ECO:0000256" key="6">
    <source>
        <dbReference type="ARBA" id="ARBA00022478"/>
    </source>
</evidence>
<organism evidence="15 16">
    <name type="scientific">Stylophora pistillata</name>
    <name type="common">Smooth cauliflower coral</name>
    <dbReference type="NCBI Taxonomy" id="50429"/>
    <lineage>
        <taxon>Eukaryota</taxon>
        <taxon>Metazoa</taxon>
        <taxon>Cnidaria</taxon>
        <taxon>Anthozoa</taxon>
        <taxon>Hexacorallia</taxon>
        <taxon>Scleractinia</taxon>
        <taxon>Astrocoeniina</taxon>
        <taxon>Pocilloporidae</taxon>
        <taxon>Stylophora</taxon>
    </lineage>
</organism>
<dbReference type="InterPro" id="IPR036388">
    <property type="entry name" value="WH-like_DNA-bd_sf"/>
</dbReference>
<name>A0A2B4T2I7_STYPI</name>
<dbReference type="GO" id="GO:0003697">
    <property type="term" value="F:single-stranded DNA binding"/>
    <property type="evidence" value="ECO:0007669"/>
    <property type="project" value="UniProtKB-UniRule"/>
</dbReference>
<dbReference type="GO" id="GO:0005666">
    <property type="term" value="C:RNA polymerase III complex"/>
    <property type="evidence" value="ECO:0007669"/>
    <property type="project" value="UniProtKB-UniRule"/>
</dbReference>
<dbReference type="SUPFAM" id="SSF46785">
    <property type="entry name" value="Winged helix' DNA-binding domain"/>
    <property type="match status" value="1"/>
</dbReference>
<evidence type="ECO:0000256" key="2">
    <source>
        <dbReference type="ARBA" id="ARBA00006835"/>
    </source>
</evidence>
<dbReference type="PANTHER" id="PTHR12949:SF0">
    <property type="entry name" value="DNA-DIRECTED RNA POLYMERASE III SUBUNIT RPC3"/>
    <property type="match status" value="1"/>
</dbReference>
<evidence type="ECO:0000256" key="7">
    <source>
        <dbReference type="ARBA" id="ARBA00023163"/>
    </source>
</evidence>
<dbReference type="InterPro" id="IPR039748">
    <property type="entry name" value="RPC3"/>
</dbReference>
<keyword evidence="6 9" id="KW-0240">DNA-directed RNA polymerase</keyword>
<comment type="caution">
    <text evidence="15">The sequence shown here is derived from an EMBL/GenBank/DDBJ whole genome shotgun (WGS) entry which is preliminary data.</text>
</comment>
<accession>A0A2B4T2I7</accession>
<feature type="coiled-coil region" evidence="10">
    <location>
        <begin position="451"/>
        <end position="509"/>
    </location>
</feature>
<dbReference type="Pfam" id="PF08221">
    <property type="entry name" value="HTH_9"/>
    <property type="match status" value="1"/>
</dbReference>
<comment type="subcellular location">
    <subcellularLocation>
        <location evidence="1 9">Nucleus</location>
    </subcellularLocation>
</comment>
<gene>
    <name evidence="15" type="primary">Polr3c</name>
    <name evidence="15" type="ORF">AWC38_SpisGene177</name>
</gene>
<proteinExistence type="inferred from homology"/>
<evidence type="ECO:0000313" key="15">
    <source>
        <dbReference type="EMBL" id="PFX34998.1"/>
    </source>
</evidence>
<protein>
    <recommendedName>
        <fullName evidence="5 9">DNA-directed RNA polymerase III subunit RPC3</fullName>
        <shortName evidence="9">RNA polymerase III subunit C3</shortName>
    </recommendedName>
</protein>
<comment type="function">
    <text evidence="9">DNA-dependent RNA polymerase catalyzes the transcription of DNA into RNA using the four ribonucleoside triphosphates as substrates. Specific core component of RNA polymerase III which synthesizes small RNAs, such as 5S rRNA and tRNAs.</text>
</comment>
<evidence type="ECO:0000259" key="12">
    <source>
        <dbReference type="Pfam" id="PF05645"/>
    </source>
</evidence>
<dbReference type="Gene3D" id="6.10.140.1450">
    <property type="match status" value="1"/>
</dbReference>
<keyword evidence="16" id="KW-1185">Reference proteome</keyword>
<keyword evidence="10" id="KW-0175">Coiled coil</keyword>
<dbReference type="Gene3D" id="1.10.10.10">
    <property type="entry name" value="Winged helix-like DNA-binding domain superfamily/Winged helix DNA-binding domain"/>
    <property type="match status" value="4"/>
</dbReference>
<feature type="domain" description="RNA polymerase III subunit RPC82-related helix-turn-helix" evidence="13">
    <location>
        <begin position="10"/>
        <end position="65"/>
    </location>
</feature>